<evidence type="ECO:0000259" key="16">
    <source>
        <dbReference type="Pfam" id="PF01502"/>
    </source>
</evidence>
<dbReference type="EC" id="3.5.4.19" evidence="7"/>
<dbReference type="EC" id="3.6.1.31" evidence="6"/>
<dbReference type="UniPathway" id="UPA00031">
    <property type="reaction ID" value="UER00007"/>
</dbReference>
<comment type="catalytic activity">
    <reaction evidence="2">
        <text>1-(5-phospho-beta-D-ribosyl)-ATP + H2O = 1-(5-phospho-beta-D-ribosyl)-5'-AMP + diphosphate + H(+)</text>
        <dbReference type="Rhea" id="RHEA:22828"/>
        <dbReference type="ChEBI" id="CHEBI:15377"/>
        <dbReference type="ChEBI" id="CHEBI:15378"/>
        <dbReference type="ChEBI" id="CHEBI:33019"/>
        <dbReference type="ChEBI" id="CHEBI:59457"/>
        <dbReference type="ChEBI" id="CHEBI:73183"/>
        <dbReference type="EC" id="3.6.1.31"/>
    </reaction>
</comment>
<evidence type="ECO:0000313" key="17">
    <source>
        <dbReference type="EMBL" id="QDV05993.1"/>
    </source>
</evidence>
<dbReference type="Pfam" id="PF01503">
    <property type="entry name" value="PRA-PH"/>
    <property type="match status" value="1"/>
</dbReference>
<dbReference type="InterPro" id="IPR021130">
    <property type="entry name" value="PRib-ATP_PPHydrolase-like"/>
</dbReference>
<dbReference type="GO" id="GO:0005524">
    <property type="term" value="F:ATP binding"/>
    <property type="evidence" value="ECO:0007669"/>
    <property type="project" value="UniProtKB-KW"/>
</dbReference>
<evidence type="ECO:0000256" key="1">
    <source>
        <dbReference type="ARBA" id="ARBA00000024"/>
    </source>
</evidence>
<dbReference type="InterPro" id="IPR011060">
    <property type="entry name" value="RibuloseP-bd_barrel"/>
</dbReference>
<proteinExistence type="inferred from homology"/>
<dbReference type="FunFam" id="3.10.20.810:FF:000002">
    <property type="entry name" value="Histidine biosynthesis trifunctional protein"/>
    <property type="match status" value="1"/>
</dbReference>
<dbReference type="CDD" id="cd11546">
    <property type="entry name" value="NTP-PPase_His4"/>
    <property type="match status" value="1"/>
</dbReference>
<dbReference type="OrthoDB" id="9781903at2"/>
<evidence type="ECO:0000256" key="9">
    <source>
        <dbReference type="ARBA" id="ARBA00022605"/>
    </source>
</evidence>
<evidence type="ECO:0000256" key="5">
    <source>
        <dbReference type="ARBA" id="ARBA00009667"/>
    </source>
</evidence>
<keyword evidence="10" id="KW-0547">Nucleotide-binding</keyword>
<protein>
    <recommendedName>
        <fullName evidence="8">Histidine biosynthesis bifunctional protein HisIE</fullName>
        <ecNumber evidence="7">3.5.4.19</ecNumber>
        <ecNumber evidence="6">3.6.1.31</ecNumber>
    </recommendedName>
</protein>
<keyword evidence="13 15" id="KW-0368">Histidine biosynthesis</keyword>
<dbReference type="RefSeq" id="WP_145195778.1">
    <property type="nucleotide sequence ID" value="NZ_CP036434.1"/>
</dbReference>
<dbReference type="SUPFAM" id="SSF51366">
    <property type="entry name" value="Ribulose-phoshate binding barrel"/>
    <property type="match status" value="1"/>
</dbReference>
<dbReference type="GO" id="GO:0004636">
    <property type="term" value="F:phosphoribosyl-ATP diphosphatase activity"/>
    <property type="evidence" value="ECO:0007669"/>
    <property type="project" value="UniProtKB-EC"/>
</dbReference>
<dbReference type="Gene3D" id="1.10.287.1080">
    <property type="entry name" value="MazG-like"/>
    <property type="match status" value="1"/>
</dbReference>
<comment type="similarity">
    <text evidence="5 15">Belongs to the HisA/HisF family.</text>
</comment>
<comment type="catalytic activity">
    <reaction evidence="1">
        <text>1-(5-phospho-beta-D-ribosyl)-5'-AMP + H2O = 1-(5-phospho-beta-D-ribosyl)-5-[(5-phospho-beta-D-ribosylamino)methylideneamino]imidazole-4-carboxamide</text>
        <dbReference type="Rhea" id="RHEA:20049"/>
        <dbReference type="ChEBI" id="CHEBI:15377"/>
        <dbReference type="ChEBI" id="CHEBI:58435"/>
        <dbReference type="ChEBI" id="CHEBI:59457"/>
        <dbReference type="EC" id="3.5.4.19"/>
    </reaction>
</comment>
<evidence type="ECO:0000256" key="14">
    <source>
        <dbReference type="ARBA" id="ARBA00023268"/>
    </source>
</evidence>
<comment type="pathway">
    <text evidence="4">Amino-acid biosynthesis; L-histidine biosynthesis; L-histidine from 5-phospho-alpha-D-ribose 1-diphosphate: step 2/9.</text>
</comment>
<name>A0A518EPI1_9BACT</name>
<dbReference type="GO" id="GO:0000105">
    <property type="term" value="P:L-histidine biosynthetic process"/>
    <property type="evidence" value="ECO:0007669"/>
    <property type="project" value="UniProtKB-UniPathway"/>
</dbReference>
<evidence type="ECO:0000313" key="18">
    <source>
        <dbReference type="Proteomes" id="UP000320390"/>
    </source>
</evidence>
<dbReference type="InterPro" id="IPR002496">
    <property type="entry name" value="PRib_AMP_CycHydrolase_dom"/>
</dbReference>
<dbReference type="InterPro" id="IPR008179">
    <property type="entry name" value="HisE"/>
</dbReference>
<dbReference type="GO" id="GO:0016853">
    <property type="term" value="F:isomerase activity"/>
    <property type="evidence" value="ECO:0007669"/>
    <property type="project" value="UniProtKB-KW"/>
</dbReference>
<dbReference type="SUPFAM" id="SSF101386">
    <property type="entry name" value="all-alpha NTP pyrophosphatases"/>
    <property type="match status" value="1"/>
</dbReference>
<keyword evidence="11" id="KW-0378">Hydrolase</keyword>
<dbReference type="SUPFAM" id="SSF141734">
    <property type="entry name" value="HisI-like"/>
    <property type="match status" value="1"/>
</dbReference>
<dbReference type="InterPro" id="IPR038019">
    <property type="entry name" value="PRib_AMP_CycHydrolase_sf"/>
</dbReference>
<dbReference type="Pfam" id="PF01502">
    <property type="entry name" value="PRA-CH"/>
    <property type="match status" value="1"/>
</dbReference>
<dbReference type="InterPro" id="IPR013785">
    <property type="entry name" value="Aldolase_TIM"/>
</dbReference>
<dbReference type="Gene3D" id="3.20.20.70">
    <property type="entry name" value="Aldolase class I"/>
    <property type="match status" value="1"/>
</dbReference>
<keyword evidence="17" id="KW-0413">Isomerase</keyword>
<evidence type="ECO:0000256" key="12">
    <source>
        <dbReference type="ARBA" id="ARBA00022840"/>
    </source>
</evidence>
<keyword evidence="12" id="KW-0067">ATP-binding</keyword>
<dbReference type="EMBL" id="CP036434">
    <property type="protein sequence ID" value="QDV05993.1"/>
    <property type="molecule type" value="Genomic_DNA"/>
</dbReference>
<keyword evidence="9 15" id="KW-0028">Amino-acid biosynthesis</keyword>
<keyword evidence="18" id="KW-1185">Reference proteome</keyword>
<dbReference type="Gene3D" id="3.10.20.810">
    <property type="entry name" value="Phosphoribosyl-AMP cyclohydrolase"/>
    <property type="match status" value="1"/>
</dbReference>
<dbReference type="Pfam" id="PF00977">
    <property type="entry name" value="His_biosynth"/>
    <property type="match status" value="1"/>
</dbReference>
<evidence type="ECO:0000256" key="3">
    <source>
        <dbReference type="ARBA" id="ARBA00005169"/>
    </source>
</evidence>
<evidence type="ECO:0000256" key="13">
    <source>
        <dbReference type="ARBA" id="ARBA00023102"/>
    </source>
</evidence>
<keyword evidence="14" id="KW-0511">Multifunctional enzyme</keyword>
<organism evidence="17 18">
    <name type="scientific">Saltatorellus ferox</name>
    <dbReference type="NCBI Taxonomy" id="2528018"/>
    <lineage>
        <taxon>Bacteria</taxon>
        <taxon>Pseudomonadati</taxon>
        <taxon>Planctomycetota</taxon>
        <taxon>Planctomycetia</taxon>
        <taxon>Planctomycetia incertae sedis</taxon>
        <taxon>Saltatorellus</taxon>
    </lineage>
</organism>
<dbReference type="InterPro" id="IPR006062">
    <property type="entry name" value="His_biosynth"/>
</dbReference>
<evidence type="ECO:0000256" key="6">
    <source>
        <dbReference type="ARBA" id="ARBA00012414"/>
    </source>
</evidence>
<reference evidence="17 18" key="1">
    <citation type="submission" date="2019-02" db="EMBL/GenBank/DDBJ databases">
        <title>Deep-cultivation of Planctomycetes and their phenomic and genomic characterization uncovers novel biology.</title>
        <authorList>
            <person name="Wiegand S."/>
            <person name="Jogler M."/>
            <person name="Boedeker C."/>
            <person name="Pinto D."/>
            <person name="Vollmers J."/>
            <person name="Rivas-Marin E."/>
            <person name="Kohn T."/>
            <person name="Peeters S.H."/>
            <person name="Heuer A."/>
            <person name="Rast P."/>
            <person name="Oberbeckmann S."/>
            <person name="Bunk B."/>
            <person name="Jeske O."/>
            <person name="Meyerdierks A."/>
            <person name="Storesund J.E."/>
            <person name="Kallscheuer N."/>
            <person name="Luecker S."/>
            <person name="Lage O.M."/>
            <person name="Pohl T."/>
            <person name="Merkel B.J."/>
            <person name="Hornburger P."/>
            <person name="Mueller R.-W."/>
            <person name="Bruemmer F."/>
            <person name="Labrenz M."/>
            <person name="Spormann A.M."/>
            <person name="Op den Camp H."/>
            <person name="Overmann J."/>
            <person name="Amann R."/>
            <person name="Jetten M.S.M."/>
            <person name="Mascher T."/>
            <person name="Medema M.H."/>
            <person name="Devos D.P."/>
            <person name="Kaster A.-K."/>
            <person name="Ovreas L."/>
            <person name="Rohde M."/>
            <person name="Galperin M.Y."/>
            <person name="Jogler C."/>
        </authorList>
    </citation>
    <scope>NUCLEOTIDE SEQUENCE [LARGE SCALE GENOMIC DNA]</scope>
    <source>
        <strain evidence="17 18">Poly30</strain>
    </source>
</reference>
<evidence type="ECO:0000256" key="11">
    <source>
        <dbReference type="ARBA" id="ARBA00022801"/>
    </source>
</evidence>
<evidence type="ECO:0000256" key="2">
    <source>
        <dbReference type="ARBA" id="ARBA00001460"/>
    </source>
</evidence>
<evidence type="ECO:0000256" key="7">
    <source>
        <dbReference type="ARBA" id="ARBA00012721"/>
    </source>
</evidence>
<dbReference type="NCBIfam" id="TIGR03188">
    <property type="entry name" value="histidine_hisI"/>
    <property type="match status" value="1"/>
</dbReference>
<sequence>MIIPSIDLQGGSTVQLIGGEDKALDAGDPRPLLDRFSRVGETAVIDLDAAIGTPETAATGHHRALIEELCGRAPIRVGGGIRSEEVARRWLDAGAEKIILGTAARPELLSKLPKERLIAALDARDGEIVVEGWRKGTGRGVLEAMAELREHVGGFLVTFVEREGRMGGTDLHRVRALVEAAKGARVTVAGGVTSADEVAALDAMGADAQVGMALYTGALELSDAFAAPMKTDRADGLIATVVADDSGRALGLCWSSRRSLAYAIEHGVGAYESRKRGLWVKGATSGATQELVKIDVDCDRDALRFTVRQAGQGFCHLGTADCWGDARGLARLESTLARRRISAPAGSYAARLFSDEGLLRSKLVEEAGELADARGTSEVIHEAADVVFFAATAMAKAGVSFADVERELERRARILTRRPGDAKPEEVKS</sequence>
<gene>
    <name evidence="17" type="primary">hisA</name>
    <name evidence="17" type="ORF">Poly30_14970</name>
</gene>
<accession>A0A518EPI1</accession>
<evidence type="ECO:0000256" key="8">
    <source>
        <dbReference type="ARBA" id="ARBA00017720"/>
    </source>
</evidence>
<evidence type="ECO:0000256" key="10">
    <source>
        <dbReference type="ARBA" id="ARBA00022741"/>
    </source>
</evidence>
<evidence type="ECO:0000256" key="15">
    <source>
        <dbReference type="RuleBase" id="RU003657"/>
    </source>
</evidence>
<feature type="domain" description="Phosphoribosyl-AMP cyclohydrolase" evidence="16">
    <location>
        <begin position="252"/>
        <end position="323"/>
    </location>
</feature>
<dbReference type="PANTHER" id="PTHR42945:SF1">
    <property type="entry name" value="HISTIDINE BIOSYNTHESIS BIFUNCTIONAL PROTEIN HIS7"/>
    <property type="match status" value="1"/>
</dbReference>
<comment type="pathway">
    <text evidence="3">Amino-acid biosynthesis; L-histidine biosynthesis; L-histidine from 5-phospho-alpha-D-ribose 1-diphosphate: step 3/9.</text>
</comment>
<dbReference type="GO" id="GO:0004635">
    <property type="term" value="F:phosphoribosyl-AMP cyclohydrolase activity"/>
    <property type="evidence" value="ECO:0007669"/>
    <property type="project" value="UniProtKB-EC"/>
</dbReference>
<dbReference type="AlphaFoldDB" id="A0A518EPI1"/>
<dbReference type="Proteomes" id="UP000320390">
    <property type="component" value="Chromosome"/>
</dbReference>
<dbReference type="PANTHER" id="PTHR42945">
    <property type="entry name" value="HISTIDINE BIOSYNTHESIS BIFUNCTIONAL PROTEIN"/>
    <property type="match status" value="1"/>
</dbReference>
<evidence type="ECO:0000256" key="4">
    <source>
        <dbReference type="ARBA" id="ARBA00005204"/>
    </source>
</evidence>